<dbReference type="EMBL" id="JAEKNN010000005">
    <property type="protein sequence ID" value="MBJ7607914.1"/>
    <property type="molecule type" value="Genomic_DNA"/>
</dbReference>
<sequence length="117" mass="12081">MRDADPVDGRSPELPGPEYGVTPSPVQGRENTLSSRGAGAELEPPAYLGREFGIAGRTRDHGRTNALGALLTLTLVLALPLISGAPLDVVVLCSVLLAGCVIGAALLIAAEIRAARW</sequence>
<keyword evidence="2" id="KW-0812">Transmembrane</keyword>
<evidence type="ECO:0000256" key="2">
    <source>
        <dbReference type="SAM" id="Phobius"/>
    </source>
</evidence>
<keyword evidence="2" id="KW-0472">Membrane</keyword>
<gene>
    <name evidence="3" type="ORF">JF887_00575</name>
</gene>
<name>A0A934NIE7_9BACT</name>
<dbReference type="AlphaFoldDB" id="A0A934NIE7"/>
<accession>A0A934NIE7</accession>
<evidence type="ECO:0000313" key="3">
    <source>
        <dbReference type="EMBL" id="MBJ7607914.1"/>
    </source>
</evidence>
<feature type="transmembrane region" description="Helical" evidence="2">
    <location>
        <begin position="66"/>
        <end position="83"/>
    </location>
</feature>
<feature type="transmembrane region" description="Helical" evidence="2">
    <location>
        <begin position="89"/>
        <end position="110"/>
    </location>
</feature>
<keyword evidence="2" id="KW-1133">Transmembrane helix</keyword>
<reference evidence="3 4" key="1">
    <citation type="submission" date="2020-10" db="EMBL/GenBank/DDBJ databases">
        <title>Ca. Dormibacterota MAGs.</title>
        <authorList>
            <person name="Montgomery K."/>
        </authorList>
    </citation>
    <scope>NUCLEOTIDE SEQUENCE [LARGE SCALE GENOMIC DNA]</scope>
    <source>
        <strain evidence="3">Mitchell_Peninsula_5</strain>
    </source>
</reference>
<dbReference type="Proteomes" id="UP000614410">
    <property type="component" value="Unassembled WGS sequence"/>
</dbReference>
<evidence type="ECO:0000256" key="1">
    <source>
        <dbReference type="SAM" id="MobiDB-lite"/>
    </source>
</evidence>
<comment type="caution">
    <text evidence="3">The sequence shown here is derived from an EMBL/GenBank/DDBJ whole genome shotgun (WGS) entry which is preliminary data.</text>
</comment>
<feature type="compositionally biased region" description="Basic and acidic residues" evidence="1">
    <location>
        <begin position="1"/>
        <end position="11"/>
    </location>
</feature>
<proteinExistence type="predicted"/>
<evidence type="ECO:0000313" key="4">
    <source>
        <dbReference type="Proteomes" id="UP000614410"/>
    </source>
</evidence>
<organism evidence="3 4">
    <name type="scientific">Candidatus Amunia macphersoniae</name>
    <dbReference type="NCBI Taxonomy" id="3127014"/>
    <lineage>
        <taxon>Bacteria</taxon>
        <taxon>Bacillati</taxon>
        <taxon>Candidatus Dormiibacterota</taxon>
        <taxon>Candidatus Dormibacteria</taxon>
        <taxon>Candidatus Aeolococcales</taxon>
        <taxon>Candidatus Aeolococcaceae</taxon>
        <taxon>Candidatus Amunia</taxon>
    </lineage>
</organism>
<feature type="region of interest" description="Disordered" evidence="1">
    <location>
        <begin position="1"/>
        <end position="41"/>
    </location>
</feature>
<protein>
    <submittedName>
        <fullName evidence="3">Uncharacterized protein</fullName>
    </submittedName>
</protein>